<keyword evidence="3" id="KW-1185">Reference proteome</keyword>
<name>A0A1X0IVR5_MYCRH</name>
<organism evidence="2 3">
    <name type="scientific">Mycolicibacterium rhodesiae</name>
    <name type="common">Mycobacterium rhodesiae</name>
    <dbReference type="NCBI Taxonomy" id="36814"/>
    <lineage>
        <taxon>Bacteria</taxon>
        <taxon>Bacillati</taxon>
        <taxon>Actinomycetota</taxon>
        <taxon>Actinomycetes</taxon>
        <taxon>Mycobacteriales</taxon>
        <taxon>Mycobacteriaceae</taxon>
        <taxon>Mycolicibacterium</taxon>
    </lineage>
</organism>
<accession>A0A1X0IVR5</accession>
<dbReference type="EMBL" id="MVIH01000005">
    <property type="protein sequence ID" value="ORB53029.1"/>
    <property type="molecule type" value="Genomic_DNA"/>
</dbReference>
<dbReference type="OrthoDB" id="4732010at2"/>
<evidence type="ECO:0000313" key="2">
    <source>
        <dbReference type="EMBL" id="ORB53029.1"/>
    </source>
</evidence>
<evidence type="ECO:0000313" key="3">
    <source>
        <dbReference type="Proteomes" id="UP000192534"/>
    </source>
</evidence>
<comment type="caution">
    <text evidence="2">The sequence shown here is derived from an EMBL/GenBank/DDBJ whole genome shotgun (WGS) entry which is preliminary data.</text>
</comment>
<gene>
    <name evidence="2" type="ORF">BST42_13460</name>
</gene>
<feature type="region of interest" description="Disordered" evidence="1">
    <location>
        <begin position="1"/>
        <end position="23"/>
    </location>
</feature>
<dbReference type="AlphaFoldDB" id="A0A1X0IVR5"/>
<reference evidence="2 3" key="1">
    <citation type="submission" date="2016-12" db="EMBL/GenBank/DDBJ databases">
        <title>The new phylogeny of genus Mycobacterium.</title>
        <authorList>
            <person name="Tortoli E."/>
            <person name="Trovato A."/>
            <person name="Cirillo D.M."/>
        </authorList>
    </citation>
    <scope>NUCLEOTIDE SEQUENCE [LARGE SCALE GENOMIC DNA]</scope>
    <source>
        <strain evidence="2 3">DSM 44223</strain>
    </source>
</reference>
<protein>
    <submittedName>
        <fullName evidence="2">Uncharacterized protein</fullName>
    </submittedName>
</protein>
<sequence>MSETTTEPETAALPAADEQPHEPTTTIVIRHVLERQIAAGQALSSQLLDAATDVTTAIAHAPAAFAGAIQDGETIAAAWERTGSGVQDVVDDARGRLRAAVVSYVGHQATLPVAVLGYAGEVAGSVASAQGTVAGSALDGAFAVAAAATQGDDVRAALGRNIEELRATAIAARGDVNESVKRAGREVREAVGGDVEPLVAAITGAGEDS</sequence>
<dbReference type="Proteomes" id="UP000192534">
    <property type="component" value="Unassembled WGS sequence"/>
</dbReference>
<feature type="compositionally biased region" description="Low complexity" evidence="1">
    <location>
        <begin position="1"/>
        <end position="17"/>
    </location>
</feature>
<proteinExistence type="predicted"/>
<evidence type="ECO:0000256" key="1">
    <source>
        <dbReference type="SAM" id="MobiDB-lite"/>
    </source>
</evidence>
<dbReference type="RefSeq" id="WP_083119254.1">
    <property type="nucleotide sequence ID" value="NZ_JACKUO010000011.1"/>
</dbReference>